<proteinExistence type="predicted"/>
<dbReference type="AlphaFoldDB" id="A0A1I0ILM3"/>
<keyword evidence="1" id="KW-1133">Transmembrane helix</keyword>
<dbReference type="STRING" id="460384.SAMN05216313_12246"/>
<sequence length="79" mass="9428">MCNQCEGRRGRETVMCDICQALLREREEETLNVMVSKTSESHLEDARRMYRNSEFWERVLIIGATVVILILLMIYFLWK</sequence>
<keyword evidence="3" id="KW-1185">Reference proteome</keyword>
<evidence type="ECO:0000313" key="3">
    <source>
        <dbReference type="Proteomes" id="UP000198508"/>
    </source>
</evidence>
<name>A0A1I0ILM3_9FIRM</name>
<evidence type="ECO:0000313" key="2">
    <source>
        <dbReference type="EMBL" id="SET97956.1"/>
    </source>
</evidence>
<accession>A0A1I0ILM3</accession>
<reference evidence="3" key="1">
    <citation type="submission" date="2016-10" db="EMBL/GenBank/DDBJ databases">
        <authorList>
            <person name="Varghese N."/>
            <person name="Submissions S."/>
        </authorList>
    </citation>
    <scope>NUCLEOTIDE SEQUENCE [LARGE SCALE GENOMIC DNA]</scope>
    <source>
        <strain evidence="3">NLAE-zl-G277</strain>
    </source>
</reference>
<evidence type="ECO:0000256" key="1">
    <source>
        <dbReference type="SAM" id="Phobius"/>
    </source>
</evidence>
<gene>
    <name evidence="2" type="ORF">SAMN05216313_12246</name>
</gene>
<keyword evidence="1" id="KW-0812">Transmembrane</keyword>
<dbReference type="EMBL" id="FOIM01000022">
    <property type="protein sequence ID" value="SET97956.1"/>
    <property type="molecule type" value="Genomic_DNA"/>
</dbReference>
<organism evidence="2 3">
    <name type="scientific">Enterocloster lavalensis</name>
    <dbReference type="NCBI Taxonomy" id="460384"/>
    <lineage>
        <taxon>Bacteria</taxon>
        <taxon>Bacillati</taxon>
        <taxon>Bacillota</taxon>
        <taxon>Clostridia</taxon>
        <taxon>Lachnospirales</taxon>
        <taxon>Lachnospiraceae</taxon>
        <taxon>Enterocloster</taxon>
    </lineage>
</organism>
<keyword evidence="1" id="KW-0472">Membrane</keyword>
<protein>
    <submittedName>
        <fullName evidence="2">Uncharacterized protein</fullName>
    </submittedName>
</protein>
<feature type="transmembrane region" description="Helical" evidence="1">
    <location>
        <begin position="55"/>
        <end position="78"/>
    </location>
</feature>
<dbReference type="Proteomes" id="UP000198508">
    <property type="component" value="Unassembled WGS sequence"/>
</dbReference>